<dbReference type="NCBIfam" id="NF038133">
    <property type="entry name" value="choice_anch_L"/>
    <property type="match status" value="1"/>
</dbReference>
<protein>
    <submittedName>
        <fullName evidence="1">Choice-of-anchor L domain-containing protein</fullName>
    </submittedName>
</protein>
<dbReference type="InterPro" id="IPR049804">
    <property type="entry name" value="Choice_anch_L"/>
</dbReference>
<evidence type="ECO:0000313" key="1">
    <source>
        <dbReference type="EMBL" id="WDE98549.1"/>
    </source>
</evidence>
<sequence>MKTFITLLLLSNIQLQAEIIIDSFDNIDNLVNSLIDEQAYIDPGVQVSNISYNGDSRALGYFSNGLDAGLGMDSGIVLSTGYVNTIDSVNSSSRTSGRLNTGGDSDLNSLIPGYSTYDATSIEMDFTTQGDSAYFNYAFASEEYTEWVGSSYNDTFGFFINGENYALVPGEDDIVAINSINHNTNEDFFNNNDSHHDPNNNQDFDFSFDGFTNTFTAKLTGLNAGETYHLKLAIADAGDTLWDSAVFLEAGSFSKVPIAPAGAPEPEFYLLIIIAGFILYKKLQQEKSNVFVG</sequence>
<evidence type="ECO:0000313" key="2">
    <source>
        <dbReference type="Proteomes" id="UP001214250"/>
    </source>
</evidence>
<gene>
    <name evidence="1" type="ORF">PQO03_11935</name>
</gene>
<dbReference type="Proteomes" id="UP001214250">
    <property type="component" value="Chromosome 2"/>
</dbReference>
<keyword evidence="2" id="KW-1185">Reference proteome</keyword>
<dbReference type="RefSeq" id="WP_274153420.1">
    <property type="nucleotide sequence ID" value="NZ_CP117812.1"/>
</dbReference>
<dbReference type="EMBL" id="CP117812">
    <property type="protein sequence ID" value="WDE98549.1"/>
    <property type="molecule type" value="Genomic_DNA"/>
</dbReference>
<proteinExistence type="predicted"/>
<accession>A0ABY7VZ53</accession>
<reference evidence="1 2" key="1">
    <citation type="submission" date="2023-02" db="EMBL/GenBank/DDBJ databases">
        <title>Genome sequence of Lentisphaera profundi SAORIC-696.</title>
        <authorList>
            <person name="Kim e."/>
            <person name="Cho J.-C."/>
            <person name="Choi A."/>
            <person name="Kang I."/>
        </authorList>
    </citation>
    <scope>NUCLEOTIDE SEQUENCE [LARGE SCALE GENOMIC DNA]</scope>
    <source>
        <strain evidence="1 2">SAORIC-696</strain>
    </source>
</reference>
<name>A0ABY7VZ53_9BACT</name>
<organism evidence="1 2">
    <name type="scientific">Lentisphaera profundi</name>
    <dbReference type="NCBI Taxonomy" id="1658616"/>
    <lineage>
        <taxon>Bacteria</taxon>
        <taxon>Pseudomonadati</taxon>
        <taxon>Lentisphaerota</taxon>
        <taxon>Lentisphaeria</taxon>
        <taxon>Lentisphaerales</taxon>
        <taxon>Lentisphaeraceae</taxon>
        <taxon>Lentisphaera</taxon>
    </lineage>
</organism>